<gene>
    <name evidence="2" type="ORF">UA74_16390</name>
</gene>
<dbReference type="KEGG" id="acad:UA74_16390"/>
<dbReference type="SUPFAM" id="SSF46689">
    <property type="entry name" value="Homeodomain-like"/>
    <property type="match status" value="1"/>
</dbReference>
<evidence type="ECO:0000313" key="3">
    <source>
        <dbReference type="Proteomes" id="UP000185511"/>
    </source>
</evidence>
<feature type="region of interest" description="Disordered" evidence="1">
    <location>
        <begin position="20"/>
        <end position="41"/>
    </location>
</feature>
<dbReference type="InterPro" id="IPR036397">
    <property type="entry name" value="RNaseH_sf"/>
</dbReference>
<keyword evidence="3" id="KW-1185">Reference proteome</keyword>
<dbReference type="Pfam" id="PF13565">
    <property type="entry name" value="HTH_32"/>
    <property type="match status" value="1"/>
</dbReference>
<accession>A0AAC9PSS9</accession>
<evidence type="ECO:0000313" key="2">
    <source>
        <dbReference type="EMBL" id="APU15322.1"/>
    </source>
</evidence>
<dbReference type="InterPro" id="IPR009057">
    <property type="entry name" value="Homeodomain-like_sf"/>
</dbReference>
<name>A0AAC9PSS9_9PSEU</name>
<dbReference type="AlphaFoldDB" id="A0AAC9PSS9"/>
<reference evidence="3" key="1">
    <citation type="submission" date="2016-06" db="EMBL/GenBank/DDBJ databases">
        <title>Complete genome sequence of Actinoalloteichus fjordicus DSM 46855 (=ADI127-17), type strain of the new species Actinoalloteichus fjordicus.</title>
        <authorList>
            <person name="Ruckert C."/>
            <person name="Nouioui I."/>
            <person name="Willmese J."/>
            <person name="van Wezel G."/>
            <person name="Klenk H.-P."/>
            <person name="Kalinowski J."/>
            <person name="Zotchev S.B."/>
        </authorList>
    </citation>
    <scope>NUCLEOTIDE SEQUENCE [LARGE SCALE GENOMIC DNA]</scope>
    <source>
        <strain evidence="3">ADI127-7</strain>
    </source>
</reference>
<sequence>MSRQCAHCWVRRFHDEGLAGLTDRSSRPHHMPSRTPAEAEDRVVATRERLRCGPVRISAAIGVAVRTVSRVVARRGVPRLGECDPLTGQRIRATRHTTRRYEHPHTGDLLHLDVKKIGKIPSGGGWRAHGRGIRPRMVRGLGYDYVHAAVDDHSRLAYAEILNDERGVTCAGFLLRAASWFAANGIPRVHRVLTDNAKNYLIYSMPTSQRLPGSRSHRAESTRGAAACWRLCPAATEWSWNWSSTRWNELDWTAWPKSTSATVCAGSARWSNWSRWWPRSTSPCCAACTPDLPRRPKRFGCYCPTRSAPTGFLMPATLRCPPPSASPS</sequence>
<dbReference type="InterPro" id="IPR012337">
    <property type="entry name" value="RNaseH-like_sf"/>
</dbReference>
<proteinExistence type="predicted"/>
<dbReference type="SUPFAM" id="SSF53098">
    <property type="entry name" value="Ribonuclease H-like"/>
    <property type="match status" value="1"/>
</dbReference>
<dbReference type="GO" id="GO:0003676">
    <property type="term" value="F:nucleic acid binding"/>
    <property type="evidence" value="ECO:0007669"/>
    <property type="project" value="InterPro"/>
</dbReference>
<protein>
    <submittedName>
        <fullName evidence="2">Integrase family protein</fullName>
    </submittedName>
</protein>
<dbReference type="Gene3D" id="3.30.420.10">
    <property type="entry name" value="Ribonuclease H-like superfamily/Ribonuclease H"/>
    <property type="match status" value="1"/>
</dbReference>
<organism evidence="2 3">
    <name type="scientific">Actinoalloteichus fjordicus</name>
    <dbReference type="NCBI Taxonomy" id="1612552"/>
    <lineage>
        <taxon>Bacteria</taxon>
        <taxon>Bacillati</taxon>
        <taxon>Actinomycetota</taxon>
        <taxon>Actinomycetes</taxon>
        <taxon>Pseudonocardiales</taxon>
        <taxon>Pseudonocardiaceae</taxon>
        <taxon>Actinoalloteichus</taxon>
    </lineage>
</organism>
<dbReference type="EMBL" id="CP016076">
    <property type="protein sequence ID" value="APU15322.1"/>
    <property type="molecule type" value="Genomic_DNA"/>
</dbReference>
<dbReference type="Proteomes" id="UP000185511">
    <property type="component" value="Chromosome"/>
</dbReference>
<evidence type="ECO:0000256" key="1">
    <source>
        <dbReference type="SAM" id="MobiDB-lite"/>
    </source>
</evidence>